<keyword evidence="7" id="KW-1185">Reference proteome</keyword>
<dbReference type="Proteomes" id="UP000293289">
    <property type="component" value="Unassembled WGS sequence"/>
</dbReference>
<dbReference type="RefSeq" id="WP_130352790.1">
    <property type="nucleotide sequence ID" value="NZ_SGWY01000002.1"/>
</dbReference>
<keyword evidence="3 5" id="KW-1133">Transmembrane helix</keyword>
<dbReference type="EMBL" id="SGWY01000002">
    <property type="protein sequence ID" value="RZS66177.1"/>
    <property type="molecule type" value="Genomic_DNA"/>
</dbReference>
<accession>A0A4Q7MF58</accession>
<evidence type="ECO:0000256" key="4">
    <source>
        <dbReference type="ARBA" id="ARBA00023136"/>
    </source>
</evidence>
<name>A0A4Q7MF58_9MICO</name>
<dbReference type="InterPro" id="IPR032808">
    <property type="entry name" value="DoxX"/>
</dbReference>
<keyword evidence="4 5" id="KW-0472">Membrane</keyword>
<evidence type="ECO:0000313" key="7">
    <source>
        <dbReference type="Proteomes" id="UP000293289"/>
    </source>
</evidence>
<dbReference type="OrthoDB" id="265224at2"/>
<evidence type="ECO:0000313" key="6">
    <source>
        <dbReference type="EMBL" id="RZS66177.1"/>
    </source>
</evidence>
<comment type="caution">
    <text evidence="6">The sequence shown here is derived from an EMBL/GenBank/DDBJ whole genome shotgun (WGS) entry which is preliminary data.</text>
</comment>
<protein>
    <submittedName>
        <fullName evidence="6">DoxX-like protein</fullName>
    </submittedName>
</protein>
<sequence>MSSIPAPTPGLQPVGPRPVPASHLSLIDRLGAFEGMLKAFLERWSVPALRVALGVVFVAFGVIKFFPGVSPVESLVEATWGVLTFGIVGGQLAMILTAVIETVAGLALISGVFARFGLVMLAVAFVGILSPLVFFPSELFTAAGPTLLGQYVLKNVVLIAAALVVASRVLRGSARSGR</sequence>
<feature type="transmembrane region" description="Helical" evidence="5">
    <location>
        <begin position="112"/>
        <end position="135"/>
    </location>
</feature>
<dbReference type="AlphaFoldDB" id="A0A4Q7MF58"/>
<proteinExistence type="predicted"/>
<evidence type="ECO:0000256" key="2">
    <source>
        <dbReference type="ARBA" id="ARBA00022692"/>
    </source>
</evidence>
<feature type="transmembrane region" description="Helical" evidence="5">
    <location>
        <begin position="78"/>
        <end position="100"/>
    </location>
</feature>
<gene>
    <name evidence="6" type="ORF">EV187_1896</name>
</gene>
<comment type="subcellular location">
    <subcellularLocation>
        <location evidence="1">Membrane</location>
        <topology evidence="1">Multi-pass membrane protein</topology>
    </subcellularLocation>
</comment>
<feature type="transmembrane region" description="Helical" evidence="5">
    <location>
        <begin position="48"/>
        <end position="66"/>
    </location>
</feature>
<dbReference type="GO" id="GO:0016020">
    <property type="term" value="C:membrane"/>
    <property type="evidence" value="ECO:0007669"/>
    <property type="project" value="UniProtKB-SubCell"/>
</dbReference>
<organism evidence="6 7">
    <name type="scientific">Agromyces ramosus</name>
    <dbReference type="NCBI Taxonomy" id="33879"/>
    <lineage>
        <taxon>Bacteria</taxon>
        <taxon>Bacillati</taxon>
        <taxon>Actinomycetota</taxon>
        <taxon>Actinomycetes</taxon>
        <taxon>Micrococcales</taxon>
        <taxon>Microbacteriaceae</taxon>
        <taxon>Agromyces</taxon>
    </lineage>
</organism>
<feature type="transmembrane region" description="Helical" evidence="5">
    <location>
        <begin position="147"/>
        <end position="170"/>
    </location>
</feature>
<evidence type="ECO:0000256" key="5">
    <source>
        <dbReference type="SAM" id="Phobius"/>
    </source>
</evidence>
<dbReference type="Pfam" id="PF07681">
    <property type="entry name" value="DoxX"/>
    <property type="match status" value="1"/>
</dbReference>
<keyword evidence="2 5" id="KW-0812">Transmembrane</keyword>
<evidence type="ECO:0000256" key="3">
    <source>
        <dbReference type="ARBA" id="ARBA00022989"/>
    </source>
</evidence>
<evidence type="ECO:0000256" key="1">
    <source>
        <dbReference type="ARBA" id="ARBA00004141"/>
    </source>
</evidence>
<reference evidence="6 7" key="1">
    <citation type="submission" date="2019-02" db="EMBL/GenBank/DDBJ databases">
        <title>Genomic Encyclopedia of Type Strains, Phase IV (KMG-IV): sequencing the most valuable type-strain genomes for metagenomic binning, comparative biology and taxonomic classification.</title>
        <authorList>
            <person name="Goeker M."/>
        </authorList>
    </citation>
    <scope>NUCLEOTIDE SEQUENCE [LARGE SCALE GENOMIC DNA]</scope>
    <source>
        <strain evidence="6 7">DSM 43045</strain>
    </source>
</reference>